<reference evidence="1 2" key="1">
    <citation type="submission" date="2017-10" db="EMBL/GenBank/DDBJ databases">
        <authorList>
            <person name="Banno H."/>
            <person name="Chua N.-H."/>
        </authorList>
    </citation>
    <scope>NUCLEOTIDE SEQUENCE [LARGE SCALE GENOMIC DNA]</scope>
    <source>
        <strain evidence="1">Vibrio tapetis CECT4600</strain>
    </source>
</reference>
<dbReference type="Proteomes" id="UP000235828">
    <property type="component" value="Chromosome B"/>
</dbReference>
<name>A0A2N8ZLM5_9VIBR</name>
<proteinExistence type="predicted"/>
<gene>
    <name evidence="1" type="ORF">VTAP4600_B1198</name>
</gene>
<accession>A0A2N8ZLM5</accession>
<evidence type="ECO:0000313" key="2">
    <source>
        <dbReference type="Proteomes" id="UP000235828"/>
    </source>
</evidence>
<sequence>MEVKLSSLLAIKDEHKKNNGALAEWLCSGLQIRGPRFDSGRRLHYLIKP</sequence>
<dbReference type="KEGG" id="vta:B1198"/>
<dbReference type="AlphaFoldDB" id="A0A2N8ZLM5"/>
<evidence type="ECO:0000313" key="1">
    <source>
        <dbReference type="EMBL" id="SON52809.1"/>
    </source>
</evidence>
<keyword evidence="2" id="KW-1185">Reference proteome</keyword>
<dbReference type="EMBL" id="LT960612">
    <property type="protein sequence ID" value="SON52809.1"/>
    <property type="molecule type" value="Genomic_DNA"/>
</dbReference>
<organism evidence="1 2">
    <name type="scientific">Vibrio tapetis subsp. tapetis</name>
    <dbReference type="NCBI Taxonomy" id="1671868"/>
    <lineage>
        <taxon>Bacteria</taxon>
        <taxon>Pseudomonadati</taxon>
        <taxon>Pseudomonadota</taxon>
        <taxon>Gammaproteobacteria</taxon>
        <taxon>Vibrionales</taxon>
        <taxon>Vibrionaceae</taxon>
        <taxon>Vibrio</taxon>
    </lineage>
</organism>
<protein>
    <submittedName>
        <fullName evidence="1">Uncharacterized protein</fullName>
    </submittedName>
</protein>